<keyword evidence="2 3" id="KW-0802">TPR repeat</keyword>
<dbReference type="Proteomes" id="UP001500841">
    <property type="component" value="Unassembled WGS sequence"/>
</dbReference>
<dbReference type="SUPFAM" id="SSF48452">
    <property type="entry name" value="TPR-like"/>
    <property type="match status" value="1"/>
</dbReference>
<comment type="caution">
    <text evidence="4">The sequence shown here is derived from an EMBL/GenBank/DDBJ whole genome shotgun (WGS) entry which is preliminary data.</text>
</comment>
<protein>
    <recommendedName>
        <fullName evidence="6">Tetratricopeptide repeat protein</fullName>
    </recommendedName>
</protein>
<dbReference type="SMART" id="SM00028">
    <property type="entry name" value="TPR"/>
    <property type="match status" value="2"/>
</dbReference>
<dbReference type="PANTHER" id="PTHR44858:SF1">
    <property type="entry name" value="UDP-N-ACETYLGLUCOSAMINE--PEPTIDE N-ACETYLGLUCOSAMINYLTRANSFERASE SPINDLY-RELATED"/>
    <property type="match status" value="1"/>
</dbReference>
<dbReference type="EMBL" id="BAABCV010000013">
    <property type="protein sequence ID" value="GAA4103772.1"/>
    <property type="molecule type" value="Genomic_DNA"/>
</dbReference>
<proteinExistence type="predicted"/>
<evidence type="ECO:0000313" key="4">
    <source>
        <dbReference type="EMBL" id="GAA4103772.1"/>
    </source>
</evidence>
<keyword evidence="5" id="KW-1185">Reference proteome</keyword>
<accession>A0ABP7X3E4</accession>
<name>A0ABP7X3E4_9SPHI</name>
<evidence type="ECO:0000256" key="2">
    <source>
        <dbReference type="ARBA" id="ARBA00022803"/>
    </source>
</evidence>
<dbReference type="InterPro" id="IPR019734">
    <property type="entry name" value="TPR_rpt"/>
</dbReference>
<sequence length="203" mass="22623">MSLLVFSTVERAASQNAYTKLGQQAYIDGNFKAAIAQLEKGRLIDSTDANALWMLGYSYYHSENYAKSIAAFTKEIAIDPADAHAYYYRAKAQCRLGVDSKNPAEKEKYLLSSIIDLTKAISINPAEAKITSFYQNRGMAYKEYGFFRAQQNTKFFDKNRGASSLKSAIADFQKVLDADKGREDIASLIDVCKEKLASIVGHH</sequence>
<evidence type="ECO:0000256" key="1">
    <source>
        <dbReference type="ARBA" id="ARBA00022737"/>
    </source>
</evidence>
<evidence type="ECO:0000256" key="3">
    <source>
        <dbReference type="PROSITE-ProRule" id="PRU00339"/>
    </source>
</evidence>
<dbReference type="PANTHER" id="PTHR44858">
    <property type="entry name" value="TETRATRICOPEPTIDE REPEAT PROTEIN 6"/>
    <property type="match status" value="1"/>
</dbReference>
<evidence type="ECO:0000313" key="5">
    <source>
        <dbReference type="Proteomes" id="UP001500841"/>
    </source>
</evidence>
<dbReference type="PROSITE" id="PS50005">
    <property type="entry name" value="TPR"/>
    <property type="match status" value="1"/>
</dbReference>
<reference evidence="5" key="1">
    <citation type="journal article" date="2019" name="Int. J. Syst. Evol. Microbiol.">
        <title>The Global Catalogue of Microorganisms (GCM) 10K type strain sequencing project: providing services to taxonomists for standard genome sequencing and annotation.</title>
        <authorList>
            <consortium name="The Broad Institute Genomics Platform"/>
            <consortium name="The Broad Institute Genome Sequencing Center for Infectious Disease"/>
            <person name="Wu L."/>
            <person name="Ma J."/>
        </authorList>
    </citation>
    <scope>NUCLEOTIDE SEQUENCE [LARGE SCALE GENOMIC DNA]</scope>
    <source>
        <strain evidence="5">JCM 17085</strain>
    </source>
</reference>
<feature type="repeat" description="TPR" evidence="3">
    <location>
        <begin position="49"/>
        <end position="82"/>
    </location>
</feature>
<dbReference type="InterPro" id="IPR011990">
    <property type="entry name" value="TPR-like_helical_dom_sf"/>
</dbReference>
<dbReference type="InterPro" id="IPR050498">
    <property type="entry name" value="Ycf3"/>
</dbReference>
<dbReference type="InterPro" id="IPR013105">
    <property type="entry name" value="TPR_2"/>
</dbReference>
<dbReference type="Gene3D" id="1.25.40.10">
    <property type="entry name" value="Tetratricopeptide repeat domain"/>
    <property type="match status" value="2"/>
</dbReference>
<organism evidence="4 5">
    <name type="scientific">Mucilaginibacter panaciglaebae</name>
    <dbReference type="NCBI Taxonomy" id="502331"/>
    <lineage>
        <taxon>Bacteria</taxon>
        <taxon>Pseudomonadati</taxon>
        <taxon>Bacteroidota</taxon>
        <taxon>Sphingobacteriia</taxon>
        <taxon>Sphingobacteriales</taxon>
        <taxon>Sphingobacteriaceae</taxon>
        <taxon>Mucilaginibacter</taxon>
    </lineage>
</organism>
<dbReference type="Pfam" id="PF07719">
    <property type="entry name" value="TPR_2"/>
    <property type="match status" value="1"/>
</dbReference>
<keyword evidence="1" id="KW-0677">Repeat</keyword>
<gene>
    <name evidence="4" type="ORF">GCM10022392_31470</name>
</gene>
<evidence type="ECO:0008006" key="6">
    <source>
        <dbReference type="Google" id="ProtNLM"/>
    </source>
</evidence>